<dbReference type="RefSeq" id="WP_015764119.1">
    <property type="nucleotide sequence ID" value="NZ_CP039375.1"/>
</dbReference>
<dbReference type="GeneID" id="42177889"/>
<evidence type="ECO:0000313" key="1">
    <source>
        <dbReference type="EMBL" id="QCD64677.1"/>
    </source>
</evidence>
<evidence type="ECO:0000313" key="2">
    <source>
        <dbReference type="Proteomes" id="UP000297053"/>
    </source>
</evidence>
<evidence type="ECO:0008006" key="3">
    <source>
        <dbReference type="Google" id="ProtNLM"/>
    </source>
</evidence>
<dbReference type="Gene3D" id="3.20.20.370">
    <property type="entry name" value="Glycoside hydrolase/deacetylase"/>
    <property type="match status" value="1"/>
</dbReference>
<dbReference type="KEGG" id="halz:E5139_03090"/>
<dbReference type="OMA" id="TVLWHPR"/>
<dbReference type="AlphaFoldDB" id="A0A4D6K945"/>
<organism evidence="1 2">
    <name type="scientific">Halomicrobium mukohataei</name>
    <dbReference type="NCBI Taxonomy" id="57705"/>
    <lineage>
        <taxon>Archaea</taxon>
        <taxon>Methanobacteriati</taxon>
        <taxon>Methanobacteriota</taxon>
        <taxon>Stenosarchaea group</taxon>
        <taxon>Halobacteria</taxon>
        <taxon>Halobacteriales</taxon>
        <taxon>Haloarculaceae</taxon>
        <taxon>Halomicrobium</taxon>
    </lineage>
</organism>
<dbReference type="InterPro" id="IPR011330">
    <property type="entry name" value="Glyco_hydro/deAcase_b/a-brl"/>
</dbReference>
<dbReference type="CDD" id="cd10931">
    <property type="entry name" value="CE4_u7"/>
    <property type="match status" value="1"/>
</dbReference>
<name>A0A4D6K945_9EURY</name>
<sequence length="304" mass="35566">MSDWVPGDAEFALCLTHDVDRPYKTYQSLYYTVAERDPTHLLDLLPWRNPYWTFEDIVSLEESLGVRSAFYFLSEQSLFRDRSISEWTDVESWRLYAGRYDLGDPDIAQLMSSLDDHGWEVGLHGSYESYREPSMLEREKQWLEETLGRAVRGGRQHYLNLERPSTWRYQRSMGLQYDASPGSSAEFGFQDGYHPFRPFDDHFVVFPTVLMECALPNPGEAYERAWAACHRLLEEARDHEGVMTVLWHPRYFSSDYDGYTELYRELIECALDLGAWIGPPGQLYEHWQADRAQVPTPESERATQ</sequence>
<accession>A0A4D6K945</accession>
<dbReference type="SUPFAM" id="SSF88713">
    <property type="entry name" value="Glycoside hydrolase/deacetylase"/>
    <property type="match status" value="1"/>
</dbReference>
<protein>
    <recommendedName>
        <fullName evidence="3">Polysaccharide deacetylase</fullName>
    </recommendedName>
</protein>
<dbReference type="Proteomes" id="UP000297053">
    <property type="component" value="Chromosome"/>
</dbReference>
<reference evidence="1 2" key="2">
    <citation type="submission" date="2019-04" db="EMBL/GenBank/DDBJ databases">
        <authorList>
            <person name="Yang S."/>
            <person name="Wei W."/>
        </authorList>
    </citation>
    <scope>NUCLEOTIDE SEQUENCE [LARGE SCALE GENOMIC DNA]</scope>
    <source>
        <strain evidence="2">ZP60</strain>
    </source>
</reference>
<reference evidence="1 2" key="1">
    <citation type="submission" date="2019-04" db="EMBL/GenBank/DDBJ databases">
        <title>Complete genome sequence of Arthrobacter sp. ZXY-2 associated with effective atrazine degradation and salt adaptation.</title>
        <authorList>
            <person name="Zhao X."/>
        </authorList>
    </citation>
    <scope>NUCLEOTIDE SEQUENCE [LARGE SCALE GENOMIC DNA]</scope>
    <source>
        <strain evidence="2">ZP60</strain>
    </source>
</reference>
<dbReference type="EMBL" id="CP039375">
    <property type="protein sequence ID" value="QCD64677.1"/>
    <property type="molecule type" value="Genomic_DNA"/>
</dbReference>
<proteinExistence type="predicted"/>
<gene>
    <name evidence="1" type="ORF">E5139_03090</name>
</gene>
<dbReference type="GO" id="GO:0005975">
    <property type="term" value="P:carbohydrate metabolic process"/>
    <property type="evidence" value="ECO:0007669"/>
    <property type="project" value="InterPro"/>
</dbReference>